<feature type="chain" id="PRO_5022801608" description="Right handed beta helix domain-containing protein" evidence="1">
    <location>
        <begin position="22"/>
        <end position="865"/>
    </location>
</feature>
<dbReference type="PANTHER" id="PTHR36453">
    <property type="entry name" value="SECRETED PROTEIN-RELATED"/>
    <property type="match status" value="1"/>
</dbReference>
<evidence type="ECO:0000313" key="4">
    <source>
        <dbReference type="Proteomes" id="UP000316213"/>
    </source>
</evidence>
<dbReference type="SMART" id="SM00710">
    <property type="entry name" value="PbH1"/>
    <property type="match status" value="8"/>
</dbReference>
<dbReference type="EMBL" id="SJPM01000040">
    <property type="protein sequence ID" value="TWT86133.1"/>
    <property type="molecule type" value="Genomic_DNA"/>
</dbReference>
<dbReference type="AlphaFoldDB" id="A0A5C5ZHV3"/>
<feature type="signal peptide" evidence="1">
    <location>
        <begin position="1"/>
        <end position="21"/>
    </location>
</feature>
<accession>A0A5C5ZHV3</accession>
<dbReference type="SUPFAM" id="SSF51126">
    <property type="entry name" value="Pectin lyase-like"/>
    <property type="match status" value="1"/>
</dbReference>
<dbReference type="Pfam" id="PF13229">
    <property type="entry name" value="Beta_helix"/>
    <property type="match status" value="1"/>
</dbReference>
<dbReference type="InterPro" id="IPR039448">
    <property type="entry name" value="Beta_helix"/>
</dbReference>
<dbReference type="InterPro" id="IPR011050">
    <property type="entry name" value="Pectin_lyase_fold/virulence"/>
</dbReference>
<proteinExistence type="predicted"/>
<comment type="caution">
    <text evidence="3">The sequence shown here is derived from an EMBL/GenBank/DDBJ whole genome shotgun (WGS) entry which is preliminary data.</text>
</comment>
<dbReference type="InterPro" id="IPR006626">
    <property type="entry name" value="PbH1"/>
</dbReference>
<dbReference type="Gene3D" id="2.160.20.10">
    <property type="entry name" value="Single-stranded right-handed beta-helix, Pectin lyase-like"/>
    <property type="match status" value="2"/>
</dbReference>
<organism evidence="3 4">
    <name type="scientific">Neorhodopirellula pilleata</name>
    <dbReference type="NCBI Taxonomy" id="2714738"/>
    <lineage>
        <taxon>Bacteria</taxon>
        <taxon>Pseudomonadati</taxon>
        <taxon>Planctomycetota</taxon>
        <taxon>Planctomycetia</taxon>
        <taxon>Pirellulales</taxon>
        <taxon>Pirellulaceae</taxon>
        <taxon>Neorhodopirellula</taxon>
    </lineage>
</organism>
<reference evidence="3 4" key="1">
    <citation type="submission" date="2019-02" db="EMBL/GenBank/DDBJ databases">
        <title>Deep-cultivation of Planctomycetes and their phenomic and genomic characterization uncovers novel biology.</title>
        <authorList>
            <person name="Wiegand S."/>
            <person name="Jogler M."/>
            <person name="Boedeker C."/>
            <person name="Pinto D."/>
            <person name="Vollmers J."/>
            <person name="Rivas-Marin E."/>
            <person name="Kohn T."/>
            <person name="Peeters S.H."/>
            <person name="Heuer A."/>
            <person name="Rast P."/>
            <person name="Oberbeckmann S."/>
            <person name="Bunk B."/>
            <person name="Jeske O."/>
            <person name="Meyerdierks A."/>
            <person name="Storesund J.E."/>
            <person name="Kallscheuer N."/>
            <person name="Luecker S."/>
            <person name="Lage O.M."/>
            <person name="Pohl T."/>
            <person name="Merkel B.J."/>
            <person name="Hornburger P."/>
            <person name="Mueller R.-W."/>
            <person name="Bruemmer F."/>
            <person name="Labrenz M."/>
            <person name="Spormann A.M."/>
            <person name="Op Den Camp H."/>
            <person name="Overmann J."/>
            <person name="Amann R."/>
            <person name="Jetten M.S.M."/>
            <person name="Mascher T."/>
            <person name="Medema M.H."/>
            <person name="Devos D.P."/>
            <person name="Kaster A.-K."/>
            <person name="Ovreas L."/>
            <person name="Rohde M."/>
            <person name="Galperin M.Y."/>
            <person name="Jogler C."/>
        </authorList>
    </citation>
    <scope>NUCLEOTIDE SEQUENCE [LARGE SCALE GENOMIC DNA]</scope>
    <source>
        <strain evidence="3 4">Pla100</strain>
    </source>
</reference>
<gene>
    <name evidence="3" type="ORF">Pla100_61780</name>
</gene>
<keyword evidence="1" id="KW-0732">Signal</keyword>
<evidence type="ECO:0000313" key="3">
    <source>
        <dbReference type="EMBL" id="TWT86133.1"/>
    </source>
</evidence>
<evidence type="ECO:0000259" key="2">
    <source>
        <dbReference type="Pfam" id="PF13229"/>
    </source>
</evidence>
<dbReference type="InterPro" id="IPR012334">
    <property type="entry name" value="Pectin_lyas_fold"/>
</dbReference>
<name>A0A5C5ZHV3_9BACT</name>
<keyword evidence="4" id="KW-1185">Reference proteome</keyword>
<feature type="domain" description="Right handed beta helix" evidence="2">
    <location>
        <begin position="319"/>
        <end position="482"/>
    </location>
</feature>
<protein>
    <recommendedName>
        <fullName evidence="2">Right handed beta helix domain-containing protein</fullName>
    </recommendedName>
</protein>
<sequence precursor="true">MFKIKISLFLTVLALPTMLGAETIVRVSPDGPIRTLGDARDAIRQQRAERSTESYRVVVAQGRYELSEPIFFEPRDGNVIYEAEPGTRPVISGGRRIATTWTQAQDGVWTTQLPSDWHFEQLWVNGRRAIRAREPDRFFHYLMRVKEDRLGENGRARQTLIVRPDELSGLERLSPEQINRIQLVAFHKWDTTRRYLDSVDAAAGRIVVTGGPMKSWNPLTHNTGYQLENYRAALDQPGEWFLDPSGLLSYQPRDGESINDAEVIAPISDKVLVIQGNAAKEDSVENLQFRGLAFRNCGWISPPGGFEPSQAASPIEATIQIDGAEGIVFKDCEIGHTGGYGIWFRKGCRDGRVERCFIHDLGAGGVRIGETGIASNEPERTSQITIDNNIIYNGGHVFPCAVGVWIGQSGHNSVTHNEIADFYYTGISVGWRWGYAESLANNNRIQFNHIHHLGQGYLSDMGGIYTLGPSPGTVLSGNVIHDIDSWGYGGWGLYNDEGSTDILLENNLVYRTKSGGYHQHYGRNNLIRNNIFALGREYQVRRSRVEDHLSFMFEQNIVYYDSGELFHGQWGDKNVRVRKNLYWRPGGEVDLSKADQSGESVVAEPGFIDPQKGDFRLRDTSAIERIGFQPFDSSKSGVYGDETWVRRAKTLPMPPMDQPPSPPPLELHEDFELGELPVNAGTSVDDRFGGIDVIDVPHARSGSRVLRLTDAPGQSQSYYPMLTLSPNYKEGTSRCKFAVRLSEDAVFQHEWRDSAQPYRAGPSLWFEKGNLRTPKRHLMELPSDQWIEIDVTAALGENAGVWNVSVTIAGQSPHTFADLPNVNDQWHSLDWVGFISQAKTDAVVDIDDLMLNNRRTMMTTPASSN</sequence>
<dbReference type="PANTHER" id="PTHR36453:SF1">
    <property type="entry name" value="RIGHT HANDED BETA HELIX DOMAIN-CONTAINING PROTEIN"/>
    <property type="match status" value="1"/>
</dbReference>
<evidence type="ECO:0000256" key="1">
    <source>
        <dbReference type="SAM" id="SignalP"/>
    </source>
</evidence>
<dbReference type="Proteomes" id="UP000316213">
    <property type="component" value="Unassembled WGS sequence"/>
</dbReference>